<dbReference type="CDD" id="cd05233">
    <property type="entry name" value="SDR_c"/>
    <property type="match status" value="1"/>
</dbReference>
<dbReference type="PANTHER" id="PTHR44196:SF2">
    <property type="entry name" value="SHORT-CHAIN DEHYDROGENASE-RELATED"/>
    <property type="match status" value="1"/>
</dbReference>
<name>A0A263BWB8_9BACI</name>
<dbReference type="Gene3D" id="3.40.50.720">
    <property type="entry name" value="NAD(P)-binding Rossmann-like Domain"/>
    <property type="match status" value="1"/>
</dbReference>
<dbReference type="InterPro" id="IPR036291">
    <property type="entry name" value="NAD(P)-bd_dom_sf"/>
</dbReference>
<gene>
    <name evidence="4" type="ORF">CIB95_00225</name>
</gene>
<dbReference type="InterPro" id="IPR002347">
    <property type="entry name" value="SDR_fam"/>
</dbReference>
<dbReference type="PRINTS" id="PR00081">
    <property type="entry name" value="GDHRDH"/>
</dbReference>
<dbReference type="Proteomes" id="UP000217083">
    <property type="component" value="Unassembled WGS sequence"/>
</dbReference>
<keyword evidence="5" id="KW-1185">Reference proteome</keyword>
<dbReference type="GO" id="GO:0016020">
    <property type="term" value="C:membrane"/>
    <property type="evidence" value="ECO:0007669"/>
    <property type="project" value="TreeGrafter"/>
</dbReference>
<dbReference type="AlphaFoldDB" id="A0A263BWB8"/>
<evidence type="ECO:0000313" key="4">
    <source>
        <dbReference type="EMBL" id="OZM58041.1"/>
    </source>
</evidence>
<proteinExistence type="inferred from homology"/>
<dbReference type="PIRSF" id="PIRSF000126">
    <property type="entry name" value="11-beta-HSD1"/>
    <property type="match status" value="1"/>
</dbReference>
<evidence type="ECO:0000256" key="2">
    <source>
        <dbReference type="ARBA" id="ARBA00023002"/>
    </source>
</evidence>
<organism evidence="4 5">
    <name type="scientific">Lottiidibacillus patelloidae</name>
    <dbReference type="NCBI Taxonomy" id="2670334"/>
    <lineage>
        <taxon>Bacteria</taxon>
        <taxon>Bacillati</taxon>
        <taxon>Bacillota</taxon>
        <taxon>Bacilli</taxon>
        <taxon>Bacillales</taxon>
        <taxon>Bacillaceae</taxon>
        <taxon>Lottiidibacillus</taxon>
    </lineage>
</organism>
<sequence length="254" mass="27471">MTKTALITGASSGLGYEFVKLFAKDGYNLVLVARNEKKLNEIKQTFNNINITIIKKDLSLKGASKEIYEELKTEGISIDVLVNNAGFGLLGSFDELSVEKQTEMINLNISTLTQMTHYFLPEMKRKGSGKILNVASLAAFLPVPMMAVYAATKAYVLSFSEALNEELNGRNISVTALCPGATKTNFGSVANAAETKVFKEAMEAEVVAKQAYKALLSGKSTVITGSLNKASALGVKFLPRKAVPKISKRMATKK</sequence>
<dbReference type="EMBL" id="NPIA01000001">
    <property type="protein sequence ID" value="OZM58041.1"/>
    <property type="molecule type" value="Genomic_DNA"/>
</dbReference>
<dbReference type="PRINTS" id="PR00080">
    <property type="entry name" value="SDRFAMILY"/>
</dbReference>
<reference evidence="5" key="1">
    <citation type="submission" date="2017-08" db="EMBL/GenBank/DDBJ databases">
        <authorList>
            <person name="Huang Z."/>
        </authorList>
    </citation>
    <scope>NUCLEOTIDE SEQUENCE [LARGE SCALE GENOMIC DNA]</scope>
    <source>
        <strain evidence="5">SA5d-4</strain>
    </source>
</reference>
<protein>
    <submittedName>
        <fullName evidence="4">Short-chain dehydrogenase</fullName>
    </submittedName>
</protein>
<dbReference type="GO" id="GO:0016491">
    <property type="term" value="F:oxidoreductase activity"/>
    <property type="evidence" value="ECO:0007669"/>
    <property type="project" value="UniProtKB-KW"/>
</dbReference>
<keyword evidence="2" id="KW-0560">Oxidoreductase</keyword>
<reference evidence="4 5" key="2">
    <citation type="submission" date="2017-09" db="EMBL/GenBank/DDBJ databases">
        <title>Bacillus patelloidae sp. nov., isolated from the intestinal tract of a marine limpet.</title>
        <authorList>
            <person name="Liu R."/>
            <person name="Dong C."/>
            <person name="Shao Z."/>
        </authorList>
    </citation>
    <scope>NUCLEOTIDE SEQUENCE [LARGE SCALE GENOMIC DNA]</scope>
    <source>
        <strain evidence="4 5">SA5d-4</strain>
    </source>
</reference>
<dbReference type="Pfam" id="PF00106">
    <property type="entry name" value="adh_short"/>
    <property type="match status" value="1"/>
</dbReference>
<accession>A0A263BWB8</accession>
<evidence type="ECO:0000313" key="5">
    <source>
        <dbReference type="Proteomes" id="UP000217083"/>
    </source>
</evidence>
<evidence type="ECO:0000256" key="1">
    <source>
        <dbReference type="ARBA" id="ARBA00006484"/>
    </source>
</evidence>
<dbReference type="SUPFAM" id="SSF51735">
    <property type="entry name" value="NAD(P)-binding Rossmann-fold domains"/>
    <property type="match status" value="1"/>
</dbReference>
<dbReference type="PANTHER" id="PTHR44196">
    <property type="entry name" value="DEHYDROGENASE/REDUCTASE SDR FAMILY MEMBER 7B"/>
    <property type="match status" value="1"/>
</dbReference>
<comment type="similarity">
    <text evidence="1 3">Belongs to the short-chain dehydrogenases/reductases (SDR) family.</text>
</comment>
<comment type="caution">
    <text evidence="4">The sequence shown here is derived from an EMBL/GenBank/DDBJ whole genome shotgun (WGS) entry which is preliminary data.</text>
</comment>
<dbReference type="RefSeq" id="WP_094920299.1">
    <property type="nucleotide sequence ID" value="NZ_NPIA01000001.1"/>
</dbReference>
<evidence type="ECO:0000256" key="3">
    <source>
        <dbReference type="RuleBase" id="RU000363"/>
    </source>
</evidence>